<reference evidence="1" key="1">
    <citation type="submission" date="2024-09" db="EMBL/GenBank/DDBJ databases">
        <title>Black Yeasts Isolated from many extreme environments.</title>
        <authorList>
            <person name="Coleine C."/>
            <person name="Stajich J.E."/>
            <person name="Selbmann L."/>
        </authorList>
    </citation>
    <scope>NUCLEOTIDE SEQUENCE</scope>
    <source>
        <strain evidence="1">CCFEE 5737</strain>
    </source>
</reference>
<protein>
    <submittedName>
        <fullName evidence="1">Uncharacterized protein</fullName>
    </submittedName>
</protein>
<evidence type="ECO:0000313" key="1">
    <source>
        <dbReference type="EMBL" id="KAK3059822.1"/>
    </source>
</evidence>
<keyword evidence="2" id="KW-1185">Reference proteome</keyword>
<dbReference type="EMBL" id="JAWDJW010009083">
    <property type="protein sequence ID" value="KAK3059822.1"/>
    <property type="molecule type" value="Genomic_DNA"/>
</dbReference>
<accession>A0ACC3D080</accession>
<evidence type="ECO:0000313" key="2">
    <source>
        <dbReference type="Proteomes" id="UP001186974"/>
    </source>
</evidence>
<proteinExistence type="predicted"/>
<comment type="caution">
    <text evidence="1">The sequence shown here is derived from an EMBL/GenBank/DDBJ whole genome shotgun (WGS) entry which is preliminary data.</text>
</comment>
<organism evidence="1 2">
    <name type="scientific">Coniosporium uncinatum</name>
    <dbReference type="NCBI Taxonomy" id="93489"/>
    <lineage>
        <taxon>Eukaryota</taxon>
        <taxon>Fungi</taxon>
        <taxon>Dikarya</taxon>
        <taxon>Ascomycota</taxon>
        <taxon>Pezizomycotina</taxon>
        <taxon>Dothideomycetes</taxon>
        <taxon>Dothideomycetes incertae sedis</taxon>
        <taxon>Coniosporium</taxon>
    </lineage>
</organism>
<sequence length="673" mass="73131">MKRIRKSLFRRGSAVSTTNPSASDRPPLKSATSQTSLRKTRSAGDFIEEEDQRGEQIEQKRAPSEAKNEDQQLRYSDKTTESITSSDPPILESSIQSLPTPITPDHPMPQLPKLFIEEPTPEVASPGTLEKKRLGADPEDTHKAVQRSSTKPLINSPGAKVISREQSLVDNSNAPLVKALLTSATQEASDAAAPRDYFSVSKTALNPGMSHRKIWVKRPGASATLVQIKEDDLVDDVRDMILRKYHNSLGKSFDSPDITLSIVMAHGEGSQRVQRVMGPEEEICRALDAQYPNGQTVDDALLIAVPERRTPKPSPRAHNAHNTYYAEDTRPFENGTDYFPQMPAALPSPAALTSVSRDSHQSHAAHPAHERSISILNTGQVPPLPSPGGTRRPHHIRPNPRPAYTRTQTSSPTTIANAAVRNGGRPRLDSTSSETKHHIPTATAAVPTPPVMDAPSVQGSAPTTPRVSSPGPRGNKTKKSATQKRLAARSASPEPKPTPNLNLSIIDTSVPPINVLIVEDNQINMKLLVQFIRRLKVRWQCAVNGREAVAKWRAGGFHLVLMDIQLPIMSGLEATKEIRRLERVNNIGVFSSASSEPPSLDDGHVQLGSEGVEGAAIGDKMEGVDGEGARNGGEEEAKQSEEDQLGEDRKLFKSPVIIVALTASNLQVDRHEA</sequence>
<dbReference type="Proteomes" id="UP001186974">
    <property type="component" value="Unassembled WGS sequence"/>
</dbReference>
<name>A0ACC3D080_9PEZI</name>
<feature type="non-terminal residue" evidence="1">
    <location>
        <position position="673"/>
    </location>
</feature>
<gene>
    <name evidence="1" type="ORF">LTS18_009980</name>
</gene>